<evidence type="ECO:0000256" key="2">
    <source>
        <dbReference type="ARBA" id="ARBA00004760"/>
    </source>
</evidence>
<comment type="pathway">
    <text evidence="3">Sphingolipid metabolism.</text>
</comment>
<evidence type="ECO:0000256" key="1">
    <source>
        <dbReference type="ARBA" id="ARBA00004141"/>
    </source>
</evidence>
<feature type="domain" description="TLC" evidence="11">
    <location>
        <begin position="49"/>
        <end position="244"/>
    </location>
</feature>
<comment type="pathway">
    <text evidence="2">Lipid metabolism; sphingolipid metabolism.</text>
</comment>
<feature type="transmembrane region" description="Helical" evidence="10">
    <location>
        <begin position="58"/>
        <end position="80"/>
    </location>
</feature>
<evidence type="ECO:0000256" key="8">
    <source>
        <dbReference type="PROSITE-ProRule" id="PRU00205"/>
    </source>
</evidence>
<organism evidence="12 13">
    <name type="scientific">Albula glossodonta</name>
    <name type="common">roundjaw bonefish</name>
    <dbReference type="NCBI Taxonomy" id="121402"/>
    <lineage>
        <taxon>Eukaryota</taxon>
        <taxon>Metazoa</taxon>
        <taxon>Chordata</taxon>
        <taxon>Craniata</taxon>
        <taxon>Vertebrata</taxon>
        <taxon>Euteleostomi</taxon>
        <taxon>Actinopterygii</taxon>
        <taxon>Neopterygii</taxon>
        <taxon>Teleostei</taxon>
        <taxon>Albuliformes</taxon>
        <taxon>Albulidae</taxon>
        <taxon>Albula</taxon>
    </lineage>
</organism>
<comment type="catalytic activity">
    <reaction evidence="7">
        <text>sphinganine + octadecanoyl-CoA = N-(octadecanoyl)-sphinganine + CoA + H(+)</text>
        <dbReference type="Rhea" id="RHEA:36547"/>
        <dbReference type="ChEBI" id="CHEBI:15378"/>
        <dbReference type="ChEBI" id="CHEBI:57287"/>
        <dbReference type="ChEBI" id="CHEBI:57394"/>
        <dbReference type="ChEBI" id="CHEBI:57817"/>
        <dbReference type="ChEBI" id="CHEBI:67033"/>
    </reaction>
    <physiologicalReaction direction="left-to-right" evidence="7">
        <dbReference type="Rhea" id="RHEA:36548"/>
    </physiologicalReaction>
</comment>
<keyword evidence="5 10" id="KW-1133">Transmembrane helix</keyword>
<keyword evidence="13" id="KW-1185">Reference proteome</keyword>
<comment type="subcellular location">
    <subcellularLocation>
        <location evidence="1">Membrane</location>
        <topology evidence="1">Multi-pass membrane protein</topology>
    </subcellularLocation>
</comment>
<protein>
    <recommendedName>
        <fullName evidence="11">TLC domain-containing protein</fullName>
    </recommendedName>
</protein>
<dbReference type="EMBL" id="JAFBMS010000249">
    <property type="protein sequence ID" value="KAG9332219.1"/>
    <property type="molecule type" value="Genomic_DNA"/>
</dbReference>
<evidence type="ECO:0000313" key="12">
    <source>
        <dbReference type="EMBL" id="KAG9332219.1"/>
    </source>
</evidence>
<feature type="transmembrane region" description="Helical" evidence="10">
    <location>
        <begin position="128"/>
        <end position="148"/>
    </location>
</feature>
<sequence length="283" mass="32556">MQSTLSSAVCPKGTGCPLSSVQPSSQKEGTTPLSHPMARWCLLQPKDAAKMPESAWKLTFYSMSWAYSVYLLFFTQYSFFNDPPSVFYGWKSGMVVPADIAVAYLIQGSFYGHSIYASIYMDVWRRDSIVMVMHHIITLALITFSYAFRYHNVGVLVLFLHDVNDIQLEFTKLNVYFKTRGGGYHPVNNVISNLGCVSFCITWFWFRLYWFPLKVLYATCVSSLLSYIVLFVVKVLTGQMKEINDVREYEEDEEEEEQRVAVHQNSVKDRSQVQNGIMKDKHL</sequence>
<dbReference type="GO" id="GO:0046513">
    <property type="term" value="P:ceramide biosynthetic process"/>
    <property type="evidence" value="ECO:0007669"/>
    <property type="project" value="InterPro"/>
</dbReference>
<dbReference type="SMART" id="SM00724">
    <property type="entry name" value="TLC"/>
    <property type="match status" value="1"/>
</dbReference>
<feature type="transmembrane region" description="Helical" evidence="10">
    <location>
        <begin position="215"/>
        <end position="237"/>
    </location>
</feature>
<evidence type="ECO:0000256" key="5">
    <source>
        <dbReference type="ARBA" id="ARBA00022989"/>
    </source>
</evidence>
<dbReference type="OrthoDB" id="537032at2759"/>
<evidence type="ECO:0000256" key="7">
    <source>
        <dbReference type="ARBA" id="ARBA00049036"/>
    </source>
</evidence>
<feature type="transmembrane region" description="Helical" evidence="10">
    <location>
        <begin position="100"/>
        <end position="121"/>
    </location>
</feature>
<dbReference type="PIRSF" id="PIRSF005225">
    <property type="entry name" value="LAG1_LAC1"/>
    <property type="match status" value="1"/>
</dbReference>
<dbReference type="GO" id="GO:0016020">
    <property type="term" value="C:membrane"/>
    <property type="evidence" value="ECO:0007669"/>
    <property type="project" value="UniProtKB-SubCell"/>
</dbReference>
<dbReference type="InterPro" id="IPR016439">
    <property type="entry name" value="Lag1/Lac1-like"/>
</dbReference>
<evidence type="ECO:0000256" key="10">
    <source>
        <dbReference type="SAM" id="Phobius"/>
    </source>
</evidence>
<accession>A0A8T2MV34</accession>
<evidence type="ECO:0000256" key="6">
    <source>
        <dbReference type="ARBA" id="ARBA00023136"/>
    </source>
</evidence>
<dbReference type="Pfam" id="PF03798">
    <property type="entry name" value="TRAM_LAG1_CLN8"/>
    <property type="match status" value="1"/>
</dbReference>
<gene>
    <name evidence="12" type="ORF">JZ751_015510</name>
</gene>
<dbReference type="InterPro" id="IPR006634">
    <property type="entry name" value="TLC-dom"/>
</dbReference>
<evidence type="ECO:0000256" key="4">
    <source>
        <dbReference type="ARBA" id="ARBA00022692"/>
    </source>
</evidence>
<name>A0A8T2MV34_9TELE</name>
<proteinExistence type="predicted"/>
<dbReference type="Proteomes" id="UP000824540">
    <property type="component" value="Unassembled WGS sequence"/>
</dbReference>
<comment type="caution">
    <text evidence="12">The sequence shown here is derived from an EMBL/GenBank/DDBJ whole genome shotgun (WGS) entry which is preliminary data.</text>
</comment>
<dbReference type="PANTHER" id="PTHR12560">
    <property type="entry name" value="LONGEVITY ASSURANCE FACTOR 1 LAG1"/>
    <property type="match status" value="1"/>
</dbReference>
<dbReference type="AlphaFoldDB" id="A0A8T2MV34"/>
<evidence type="ECO:0000256" key="9">
    <source>
        <dbReference type="SAM" id="MobiDB-lite"/>
    </source>
</evidence>
<evidence type="ECO:0000256" key="3">
    <source>
        <dbReference type="ARBA" id="ARBA00004991"/>
    </source>
</evidence>
<dbReference type="PROSITE" id="PS50922">
    <property type="entry name" value="TLC"/>
    <property type="match status" value="1"/>
</dbReference>
<feature type="region of interest" description="Disordered" evidence="9">
    <location>
        <begin position="260"/>
        <end position="283"/>
    </location>
</feature>
<keyword evidence="4 8" id="KW-0812">Transmembrane</keyword>
<reference evidence="12" key="1">
    <citation type="thesis" date="2021" institute="BYU ScholarsArchive" country="Provo, UT, USA">
        <title>Applications of and Algorithms for Genome Assembly and Genomic Analyses with an Emphasis on Marine Teleosts.</title>
        <authorList>
            <person name="Pickett B.D."/>
        </authorList>
    </citation>
    <scope>NUCLEOTIDE SEQUENCE</scope>
    <source>
        <strain evidence="12">HI-2016</strain>
    </source>
</reference>
<evidence type="ECO:0000259" key="11">
    <source>
        <dbReference type="PROSITE" id="PS50922"/>
    </source>
</evidence>
<keyword evidence="6 8" id="KW-0472">Membrane</keyword>
<evidence type="ECO:0000313" key="13">
    <source>
        <dbReference type="Proteomes" id="UP000824540"/>
    </source>
</evidence>
<dbReference type="PANTHER" id="PTHR12560:SF58">
    <property type="entry name" value="CERAMIDE SYNTHASE 1"/>
    <property type="match status" value="1"/>
</dbReference>
<dbReference type="GO" id="GO:0050291">
    <property type="term" value="F:sphingosine N-acyltransferase activity"/>
    <property type="evidence" value="ECO:0007669"/>
    <property type="project" value="InterPro"/>
</dbReference>